<evidence type="ECO:0000256" key="5">
    <source>
        <dbReference type="RuleBase" id="RU003682"/>
    </source>
</evidence>
<dbReference type="FunFam" id="2.60.120.330:FF:000005">
    <property type="entry name" value="1-aminocyclopropane-1-carboxylate oxidase homolog 1"/>
    <property type="match status" value="1"/>
</dbReference>
<accession>A0AAP0P9A4</accession>
<keyword evidence="3 5" id="KW-0560">Oxidoreductase</keyword>
<dbReference type="PROSITE" id="PS51471">
    <property type="entry name" value="FE2OG_OXY"/>
    <property type="match status" value="1"/>
</dbReference>
<evidence type="ECO:0000256" key="1">
    <source>
        <dbReference type="ARBA" id="ARBA00008056"/>
    </source>
</evidence>
<keyword evidence="2 5" id="KW-0479">Metal-binding</keyword>
<evidence type="ECO:0000259" key="6">
    <source>
        <dbReference type="PROSITE" id="PS51471"/>
    </source>
</evidence>
<evidence type="ECO:0000256" key="2">
    <source>
        <dbReference type="ARBA" id="ARBA00022723"/>
    </source>
</evidence>
<keyword evidence="8" id="KW-1185">Reference proteome</keyword>
<dbReference type="PANTHER" id="PTHR10209:SF859">
    <property type="entry name" value="OS03G0690500 PROTEIN"/>
    <property type="match status" value="1"/>
</dbReference>
<comment type="caution">
    <text evidence="7">The sequence shown here is derived from an EMBL/GenBank/DDBJ whole genome shotgun (WGS) entry which is preliminary data.</text>
</comment>
<evidence type="ECO:0000256" key="3">
    <source>
        <dbReference type="ARBA" id="ARBA00023002"/>
    </source>
</evidence>
<organism evidence="7 8">
    <name type="scientific">Stephania cephalantha</name>
    <dbReference type="NCBI Taxonomy" id="152367"/>
    <lineage>
        <taxon>Eukaryota</taxon>
        <taxon>Viridiplantae</taxon>
        <taxon>Streptophyta</taxon>
        <taxon>Embryophyta</taxon>
        <taxon>Tracheophyta</taxon>
        <taxon>Spermatophyta</taxon>
        <taxon>Magnoliopsida</taxon>
        <taxon>Ranunculales</taxon>
        <taxon>Menispermaceae</taxon>
        <taxon>Menispermoideae</taxon>
        <taxon>Cissampelideae</taxon>
        <taxon>Stephania</taxon>
    </lineage>
</organism>
<evidence type="ECO:0000256" key="4">
    <source>
        <dbReference type="ARBA" id="ARBA00023004"/>
    </source>
</evidence>
<dbReference type="InterPro" id="IPR026992">
    <property type="entry name" value="DIOX_N"/>
</dbReference>
<proteinExistence type="inferred from homology"/>
<reference evidence="7 8" key="1">
    <citation type="submission" date="2024-01" db="EMBL/GenBank/DDBJ databases">
        <title>Genome assemblies of Stephania.</title>
        <authorList>
            <person name="Yang L."/>
        </authorList>
    </citation>
    <scope>NUCLEOTIDE SEQUENCE [LARGE SCALE GENOMIC DNA]</scope>
    <source>
        <strain evidence="7">JXDWG</strain>
        <tissue evidence="7">Leaf</tissue>
    </source>
</reference>
<dbReference type="Proteomes" id="UP001419268">
    <property type="component" value="Unassembled WGS sequence"/>
</dbReference>
<protein>
    <recommendedName>
        <fullName evidence="6">Fe2OG dioxygenase domain-containing protein</fullName>
    </recommendedName>
</protein>
<dbReference type="SUPFAM" id="SSF51197">
    <property type="entry name" value="Clavaminate synthase-like"/>
    <property type="match status" value="1"/>
</dbReference>
<evidence type="ECO:0000313" key="7">
    <source>
        <dbReference type="EMBL" id="KAK9132266.1"/>
    </source>
</evidence>
<dbReference type="Pfam" id="PF03171">
    <property type="entry name" value="2OG-FeII_Oxy"/>
    <property type="match status" value="1"/>
</dbReference>
<dbReference type="InterPro" id="IPR027443">
    <property type="entry name" value="IPNS-like_sf"/>
</dbReference>
<keyword evidence="4 5" id="KW-0408">Iron</keyword>
<dbReference type="EMBL" id="JBBNAG010000005">
    <property type="protein sequence ID" value="KAK9132266.1"/>
    <property type="molecule type" value="Genomic_DNA"/>
</dbReference>
<dbReference type="InterPro" id="IPR044861">
    <property type="entry name" value="IPNS-like_FE2OG_OXY"/>
</dbReference>
<gene>
    <name evidence="7" type="ORF">Scep_011794</name>
</gene>
<sequence>MDELSKAQHQLAFHTHDDERREELKAFDNTKAGVKGLVDAGVTKIPRIFINPPGYGDHHDYNENKLVSSGIDGADDDQKQLLKIPTIDLQHCMDNKKVIIGEIRRAAETWGFFQIVNHGIPIEVLDEMIEGVRRFNEQPSEAKKEFYTRDRERKVRFNSNFDLFYAPAANWRDTLQVDLAPNPPKLEEFPLTCRDIMIDYSKHVMKLGAALFELLSEGLGLNPNHLSDIGCSEGLSMLCHYYPACPEPELTWGAPMHSDKDFLTVVLQDHIAGLQVLHKNQWIEVPPIHGALVVNIVQLVSNDRLKSVEHKVVASHEGPRISVASFFSTNIADRTTRVFEPIKELVSDESPALYAKTTVADYLTNFLATAKNGNSALSHLKLF</sequence>
<dbReference type="GO" id="GO:0051213">
    <property type="term" value="F:dioxygenase activity"/>
    <property type="evidence" value="ECO:0007669"/>
    <property type="project" value="UniProtKB-ARBA"/>
</dbReference>
<dbReference type="Gene3D" id="2.60.120.330">
    <property type="entry name" value="B-lactam Antibiotic, Isopenicillin N Synthase, Chain"/>
    <property type="match status" value="1"/>
</dbReference>
<dbReference type="GO" id="GO:0046872">
    <property type="term" value="F:metal ion binding"/>
    <property type="evidence" value="ECO:0007669"/>
    <property type="project" value="UniProtKB-KW"/>
</dbReference>
<name>A0AAP0P9A4_9MAGN</name>
<evidence type="ECO:0000313" key="8">
    <source>
        <dbReference type="Proteomes" id="UP001419268"/>
    </source>
</evidence>
<feature type="domain" description="Fe2OG dioxygenase" evidence="6">
    <location>
        <begin position="233"/>
        <end position="329"/>
    </location>
</feature>
<dbReference type="Pfam" id="PF14226">
    <property type="entry name" value="DIOX_N"/>
    <property type="match status" value="1"/>
</dbReference>
<dbReference type="PANTHER" id="PTHR10209">
    <property type="entry name" value="OXIDOREDUCTASE, 2OG-FE II OXYGENASE FAMILY PROTEIN"/>
    <property type="match status" value="1"/>
</dbReference>
<comment type="similarity">
    <text evidence="1 5">Belongs to the iron/ascorbate-dependent oxidoreductase family.</text>
</comment>
<dbReference type="InterPro" id="IPR005123">
    <property type="entry name" value="Oxoglu/Fe-dep_dioxygenase_dom"/>
</dbReference>
<dbReference type="AlphaFoldDB" id="A0AAP0P9A4"/>